<name>I4AIL0_BERLS</name>
<reference evidence="3" key="1">
    <citation type="submission" date="2012-06" db="EMBL/GenBank/DDBJ databases">
        <title>The complete genome of Flexibacter litoralis DSM 6794.</title>
        <authorList>
            <person name="Lucas S."/>
            <person name="Copeland A."/>
            <person name="Lapidus A."/>
            <person name="Glavina del Rio T."/>
            <person name="Dalin E."/>
            <person name="Tice H."/>
            <person name="Bruce D."/>
            <person name="Goodwin L."/>
            <person name="Pitluck S."/>
            <person name="Peters L."/>
            <person name="Ovchinnikova G."/>
            <person name="Lu M."/>
            <person name="Kyrpides N."/>
            <person name="Mavromatis K."/>
            <person name="Ivanova N."/>
            <person name="Brettin T."/>
            <person name="Detter J.C."/>
            <person name="Han C."/>
            <person name="Larimer F."/>
            <person name="Land M."/>
            <person name="Hauser L."/>
            <person name="Markowitz V."/>
            <person name="Cheng J.-F."/>
            <person name="Hugenholtz P."/>
            <person name="Woyke T."/>
            <person name="Wu D."/>
            <person name="Spring S."/>
            <person name="Lang E."/>
            <person name="Kopitz M."/>
            <person name="Brambilla E."/>
            <person name="Klenk H.-P."/>
            <person name="Eisen J.A."/>
        </authorList>
    </citation>
    <scope>NUCLEOTIDE SEQUENCE [LARGE SCALE GENOMIC DNA]</scope>
    <source>
        <strain evidence="3">ATCC 23117 / DSM 6794 / NBRC 15988 / NCIMB 1366 / Sio-4</strain>
    </source>
</reference>
<sequence>MKYVLFYTVNGLGLGHLTRCLSIARQLKKQDSSLVPLFFTSSEGSHLLYQEGFAYYKVPSKTIARETKLLKRNLAISYSEILTSIVNTYRPVALVVDTFPLGSMNDLLSVLGLPLKWKKFFIHREQMNMDRNKIETQNFYDYIIAPHSKGNAKVPVPRGKKEDLFWSNEILIREKSELQSREEVRKKLGVKEDENLLLINMGGGGDTTTTENYKQIFDLILSSTSLLRQKKIRLFVPEPPLNSVHELKEIFSKLPSSTISFSHFPLMELMPALDFAISATGYNTFHELLACGIPTIFIPKVRGYDDQYGRARRAFDAKAALFLEESQIQAHLIDNLKLLCDKKTEFSQQTFSFLKTDGAERAAHFLIEKINNKTKI</sequence>
<dbReference type="PANTHER" id="PTHR21015:SF22">
    <property type="entry name" value="GLYCOSYLTRANSFERASE"/>
    <property type="match status" value="1"/>
</dbReference>
<dbReference type="AlphaFoldDB" id="I4AIL0"/>
<dbReference type="Gene3D" id="3.40.50.11190">
    <property type="match status" value="1"/>
</dbReference>
<dbReference type="InterPro" id="IPR007235">
    <property type="entry name" value="Glyco_trans_28_C"/>
</dbReference>
<organism evidence="2 3">
    <name type="scientific">Bernardetia litoralis (strain ATCC 23117 / DSM 6794 / NBRC 15988 / NCIMB 1366 / Fx l1 / Sio-4)</name>
    <name type="common">Flexibacter litoralis</name>
    <dbReference type="NCBI Taxonomy" id="880071"/>
    <lineage>
        <taxon>Bacteria</taxon>
        <taxon>Pseudomonadati</taxon>
        <taxon>Bacteroidota</taxon>
        <taxon>Cytophagia</taxon>
        <taxon>Cytophagales</taxon>
        <taxon>Bernardetiaceae</taxon>
        <taxon>Bernardetia</taxon>
    </lineage>
</organism>
<dbReference type="PANTHER" id="PTHR21015">
    <property type="entry name" value="UDP-N-ACETYLGLUCOSAMINE--N-ACETYLMURAMYL-(PENTAPEPTIDE) PYROPHOSPHORYL-UNDECAPRENOL N-ACETYLGLUCOSAMINE TRANSFERASE 1"/>
    <property type="match status" value="1"/>
</dbReference>
<dbReference type="Proteomes" id="UP000006054">
    <property type="component" value="Chromosome"/>
</dbReference>
<evidence type="ECO:0000259" key="1">
    <source>
        <dbReference type="Pfam" id="PF04101"/>
    </source>
</evidence>
<dbReference type="OrthoDB" id="978683at2"/>
<dbReference type="RefSeq" id="WP_014797252.1">
    <property type="nucleotide sequence ID" value="NC_018018.1"/>
</dbReference>
<dbReference type="EMBL" id="CP003345">
    <property type="protein sequence ID" value="AFM03795.1"/>
    <property type="molecule type" value="Genomic_DNA"/>
</dbReference>
<evidence type="ECO:0000313" key="3">
    <source>
        <dbReference type="Proteomes" id="UP000006054"/>
    </source>
</evidence>
<dbReference type="eggNOG" id="COG4671">
    <property type="taxonomic scope" value="Bacteria"/>
</dbReference>
<dbReference type="KEGG" id="fli:Fleli_1363"/>
<keyword evidence="2" id="KW-0808">Transferase</keyword>
<dbReference type="Gene3D" id="3.40.50.2000">
    <property type="entry name" value="Glycogen Phosphorylase B"/>
    <property type="match status" value="1"/>
</dbReference>
<protein>
    <submittedName>
        <fullName evidence="2">Putative glycosyl transferase</fullName>
    </submittedName>
</protein>
<dbReference type="SUPFAM" id="SSF53756">
    <property type="entry name" value="UDP-Glycosyltransferase/glycogen phosphorylase"/>
    <property type="match status" value="1"/>
</dbReference>
<keyword evidence="3" id="KW-1185">Reference proteome</keyword>
<proteinExistence type="predicted"/>
<dbReference type="STRING" id="880071.Fleli_1363"/>
<dbReference type="GO" id="GO:0016758">
    <property type="term" value="F:hexosyltransferase activity"/>
    <property type="evidence" value="ECO:0007669"/>
    <property type="project" value="InterPro"/>
</dbReference>
<feature type="domain" description="Glycosyl transferase family 28 C-terminal" evidence="1">
    <location>
        <begin position="245"/>
        <end position="346"/>
    </location>
</feature>
<dbReference type="HOGENOM" id="CLU_062400_0_0_10"/>
<gene>
    <name evidence="2" type="ordered locus">Fleli_1363</name>
</gene>
<dbReference type="Pfam" id="PF04101">
    <property type="entry name" value="Glyco_tran_28_C"/>
    <property type="match status" value="1"/>
</dbReference>
<accession>I4AIL0</accession>
<evidence type="ECO:0000313" key="2">
    <source>
        <dbReference type="EMBL" id="AFM03795.1"/>
    </source>
</evidence>